<comment type="caution">
    <text evidence="1">The sequence shown here is derived from an EMBL/GenBank/DDBJ whole genome shotgun (WGS) entry which is preliminary data.</text>
</comment>
<name>A0A939BX89_9ACTN</name>
<sequence>MTSVHPSRAFRPRLGAAGRHRLARVTKWRPGVKEIRLDRLLLGGQNGLTAQQFAGVVDDPLWPSRRVVDGPHAELLRRARRSQHAGRELTTEDILASSYAEMALACIRHTGSYFEAVDADGVLAQARRFVARASDPSAPVVAGHQHSAPGLPVLVVPVESSECYQVLDGHHRVAAMAEAGVESVPARVRRGVVRTPLQELLQEMSWLDGGHELYQPIDAPEVASWPTVRRCTDRLESIWAFLVRSDMPAGSGASYLDVASCYGWFVSRMQELGFEAEGIERDPLGARLGSLMYGLDPARIRTGDAVQLLRSAQRRWDVVSCFSLLHHFVLGRGDCTDVELVQLLDSVTGKVLFLDTGQEHEHWFRKSLRGWDTDHVREYLLANTTFDRVVDLGPDSDDVAPYAGNYGRHLFACVRD</sequence>
<proteinExistence type="predicted"/>
<organism evidence="1 2">
    <name type="scientific">Nocardioides faecalis</name>
    <dbReference type="NCBI Taxonomy" id="2803858"/>
    <lineage>
        <taxon>Bacteria</taxon>
        <taxon>Bacillati</taxon>
        <taxon>Actinomycetota</taxon>
        <taxon>Actinomycetes</taxon>
        <taxon>Propionibacteriales</taxon>
        <taxon>Nocardioidaceae</taxon>
        <taxon>Nocardioides</taxon>
    </lineage>
</organism>
<dbReference type="Proteomes" id="UP000663791">
    <property type="component" value="Unassembled WGS sequence"/>
</dbReference>
<gene>
    <name evidence="1" type="ORF">JK386_01450</name>
</gene>
<dbReference type="InterPro" id="IPR029063">
    <property type="entry name" value="SAM-dependent_MTases_sf"/>
</dbReference>
<accession>A0A939BX89</accession>
<keyword evidence="2" id="KW-1185">Reference proteome</keyword>
<dbReference type="AlphaFoldDB" id="A0A939BX89"/>
<evidence type="ECO:0000313" key="1">
    <source>
        <dbReference type="EMBL" id="MBM9458560.1"/>
    </source>
</evidence>
<evidence type="ECO:0000313" key="2">
    <source>
        <dbReference type="Proteomes" id="UP000663791"/>
    </source>
</evidence>
<dbReference type="Gene3D" id="3.40.50.150">
    <property type="entry name" value="Vaccinia Virus protein VP39"/>
    <property type="match status" value="1"/>
</dbReference>
<dbReference type="CDD" id="cd16387">
    <property type="entry name" value="ParB_N_Srx"/>
    <property type="match status" value="1"/>
</dbReference>
<dbReference type="Gene3D" id="3.90.1530.10">
    <property type="entry name" value="Conserved hypothetical protein from pyrococcus furiosus pfu- 392566-001, ParB domain"/>
    <property type="match status" value="1"/>
</dbReference>
<reference evidence="1" key="1">
    <citation type="submission" date="2021-01" db="EMBL/GenBank/DDBJ databases">
        <title>Novel species in genus Nocardioides.</title>
        <authorList>
            <person name="Zhang G."/>
        </authorList>
    </citation>
    <scope>NUCLEOTIDE SEQUENCE</scope>
    <source>
        <strain evidence="1">Zg-536</strain>
    </source>
</reference>
<dbReference type="RefSeq" id="WP_205289851.1">
    <property type="nucleotide sequence ID" value="NZ_CP074406.1"/>
</dbReference>
<dbReference type="SUPFAM" id="SSF110849">
    <property type="entry name" value="ParB/Sulfiredoxin"/>
    <property type="match status" value="1"/>
</dbReference>
<dbReference type="SUPFAM" id="SSF53335">
    <property type="entry name" value="S-adenosyl-L-methionine-dependent methyltransferases"/>
    <property type="match status" value="1"/>
</dbReference>
<dbReference type="InterPro" id="IPR036086">
    <property type="entry name" value="ParB/Sulfiredoxin_sf"/>
</dbReference>
<dbReference type="EMBL" id="JAERTX010000001">
    <property type="protein sequence ID" value="MBM9458560.1"/>
    <property type="molecule type" value="Genomic_DNA"/>
</dbReference>
<protein>
    <submittedName>
        <fullName evidence="1">ParB N-terminal domain-containing protein</fullName>
    </submittedName>
</protein>